<dbReference type="PANTHER" id="PTHR44329">
    <property type="entry name" value="SERINE/THREONINE-PROTEIN KINASE TNNI3K-RELATED"/>
    <property type="match status" value="1"/>
</dbReference>
<proteinExistence type="predicted"/>
<dbReference type="GO" id="GO:0005524">
    <property type="term" value="F:ATP binding"/>
    <property type="evidence" value="ECO:0007669"/>
    <property type="project" value="UniProtKB-KW"/>
</dbReference>
<evidence type="ECO:0000259" key="4">
    <source>
        <dbReference type="PROSITE" id="PS50011"/>
    </source>
</evidence>
<dbReference type="PANTHER" id="PTHR44329:SF298">
    <property type="entry name" value="MIXED LINEAGE KINASE DOMAIN-LIKE PROTEIN"/>
    <property type="match status" value="1"/>
</dbReference>
<feature type="region of interest" description="Disordered" evidence="3">
    <location>
        <begin position="1077"/>
        <end position="1107"/>
    </location>
</feature>
<feature type="compositionally biased region" description="Low complexity" evidence="3">
    <location>
        <begin position="1080"/>
        <end position="1098"/>
    </location>
</feature>
<dbReference type="GO" id="GO:0007166">
    <property type="term" value="P:cell surface receptor signaling pathway"/>
    <property type="evidence" value="ECO:0007669"/>
    <property type="project" value="InterPro"/>
</dbReference>
<evidence type="ECO:0000313" key="5">
    <source>
        <dbReference type="EMBL" id="CAG8660231.1"/>
    </source>
</evidence>
<dbReference type="Pfam" id="PF07714">
    <property type="entry name" value="PK_Tyr_Ser-Thr"/>
    <property type="match status" value="2"/>
</dbReference>
<dbReference type="GO" id="GO:0004674">
    <property type="term" value="F:protein serine/threonine kinase activity"/>
    <property type="evidence" value="ECO:0007669"/>
    <property type="project" value="TreeGrafter"/>
</dbReference>
<dbReference type="InterPro" id="IPR000719">
    <property type="entry name" value="Prot_kinase_dom"/>
</dbReference>
<dbReference type="Proteomes" id="UP000789759">
    <property type="component" value="Unassembled WGS sequence"/>
</dbReference>
<dbReference type="InterPro" id="IPR006597">
    <property type="entry name" value="Sel1-like"/>
</dbReference>
<dbReference type="InterPro" id="IPR059179">
    <property type="entry name" value="MLKL-like_MCAfunc"/>
</dbReference>
<organism evidence="5 6">
    <name type="scientific">Cetraspora pellucida</name>
    <dbReference type="NCBI Taxonomy" id="1433469"/>
    <lineage>
        <taxon>Eukaryota</taxon>
        <taxon>Fungi</taxon>
        <taxon>Fungi incertae sedis</taxon>
        <taxon>Mucoromycota</taxon>
        <taxon>Glomeromycotina</taxon>
        <taxon>Glomeromycetes</taxon>
        <taxon>Diversisporales</taxon>
        <taxon>Gigasporaceae</taxon>
        <taxon>Cetraspora</taxon>
    </lineage>
</organism>
<dbReference type="Gene3D" id="1.25.40.10">
    <property type="entry name" value="Tetratricopeptide repeat domain"/>
    <property type="match status" value="1"/>
</dbReference>
<feature type="domain" description="Protein kinase" evidence="4">
    <location>
        <begin position="25"/>
        <end position="271"/>
    </location>
</feature>
<comment type="caution">
    <text evidence="5">The sequence shown here is derived from an EMBL/GenBank/DDBJ whole genome shotgun (WGS) entry which is preliminary data.</text>
</comment>
<sequence>METEPSVKQVDKTSLKIKQYERSRFSNIERVGTGAYKELIRAISENDDMVVALKQVDIKNENELLKEIESLVNVNHHPNIIRFYGITEISPSNYMMMFEFADNGTLCEYLHTKILTWNERFKLAYQIASAIKCLHSHNIVHGNLNSFNTLVHQDNIKICDFGPSKNLINISLNPHFQPTSLMAYKEISHNVPDKKVDIYCIGMLLWELSSGHPPFRNRDAALFVFDFANEVKEEHVPGTPEKYIQIYTDCWQSNRSRRPDITEVANSLKRLMSSNVSVSVNKKIGCRESKRSITEKYSKTKEQVKSYNLIFEREFKTHREINIIINEHSPEIRLEPRTDNNHLQEMQIDLNLTEGVDSKIIAHQSVDDNIQPFNSLFKSVTEVIEKMLTIYASAECSKKICCALLFRVEIAQTYIKNLQRKRQANVKNFRRQDYYLTWVKFTNVLKNIMIFAEEITQLSWFRKFLNVNMVIDTFYANVVEFEDSCYDLDLAAAVYNAEQREKEAQDVAYDILILKKSLDGMESEIKTLTTEIAAFNTAKHSLKNATPDIIASNVPRKLCKIPRINSEELNDVPPSKDNRRGSIMKKIFRGKEVACEKITDKLEPKISIYRGYREKGFVYVNMDETFRWLAPERMKNPIPQYNNQSEMFSFGMLLWELCYQKVPYEGMGLAKILDHIKNKKRETLEIAFHPSPIPRELAKIIKSAWEEDPSSRPLDLELQLKFNELYNKYVFQDNIMLDLEFLRNHNRNSSHLIPQSFNGNAQLRYAFALIEDKRNLNVNEILKYMKMAADRGNSTALYNLGDIYWNGKLKVPVNKTKAELYIKLAALKNQSRAAEFLEKIYKELKKDSVTNEMDIDDSKTIAIFSPTDSDESKTIVISDTIVIDQPENESTNTIKIIEQSANESINTVEAIEQPENESSSTVEMVEVIEQPTNSVEVIEQPTNTVEVIEQLTNPIEVTEQPTNPVEITEQPTNPVEVTEQPTNPVEVTEQPGNESTSTVEIIEVIEQPENESTNPVEVIEQLTNPVEVIEQTTNPVEVIEQPTNTVEVIEQPTNPVEVIEQPTNPVKVIEQLTNPVKVTEQPVNESNNPVEVNEQPEPGNKSTNTVE</sequence>
<gene>
    <name evidence="5" type="ORF">CPELLU_LOCUS9765</name>
</gene>
<dbReference type="SMART" id="SM00220">
    <property type="entry name" value="S_TKc"/>
    <property type="match status" value="1"/>
</dbReference>
<dbReference type="SUPFAM" id="SSF81901">
    <property type="entry name" value="HCP-like"/>
    <property type="match status" value="1"/>
</dbReference>
<keyword evidence="1" id="KW-0547">Nucleotide-binding</keyword>
<dbReference type="Gene3D" id="1.20.930.20">
    <property type="entry name" value="Adaptor protein Cbl, N-terminal domain"/>
    <property type="match status" value="1"/>
</dbReference>
<dbReference type="InterPro" id="IPR011009">
    <property type="entry name" value="Kinase-like_dom_sf"/>
</dbReference>
<feature type="region of interest" description="Disordered" evidence="3">
    <location>
        <begin position="975"/>
        <end position="995"/>
    </location>
</feature>
<dbReference type="SUPFAM" id="SSF56112">
    <property type="entry name" value="Protein kinase-like (PK-like)"/>
    <property type="match status" value="2"/>
</dbReference>
<keyword evidence="6" id="KW-1185">Reference proteome</keyword>
<dbReference type="InterPro" id="IPR011990">
    <property type="entry name" value="TPR-like_helical_dom_sf"/>
</dbReference>
<reference evidence="5" key="1">
    <citation type="submission" date="2021-06" db="EMBL/GenBank/DDBJ databases">
        <authorList>
            <person name="Kallberg Y."/>
            <person name="Tangrot J."/>
            <person name="Rosling A."/>
        </authorList>
    </citation>
    <scope>NUCLEOTIDE SEQUENCE</scope>
    <source>
        <strain evidence="5">FL966</strain>
    </source>
</reference>
<evidence type="ECO:0000256" key="2">
    <source>
        <dbReference type="ARBA" id="ARBA00022840"/>
    </source>
</evidence>
<accession>A0A9N9E4A5</accession>
<dbReference type="SMART" id="SM00671">
    <property type="entry name" value="SEL1"/>
    <property type="match status" value="1"/>
</dbReference>
<feature type="domain" description="Protein kinase" evidence="4">
    <location>
        <begin position="346"/>
        <end position="726"/>
    </location>
</feature>
<dbReference type="CDD" id="cd21037">
    <property type="entry name" value="MLKL_NTD"/>
    <property type="match status" value="1"/>
</dbReference>
<dbReference type="OrthoDB" id="2437673at2759"/>
<feature type="non-terminal residue" evidence="5">
    <location>
        <position position="1107"/>
    </location>
</feature>
<dbReference type="PROSITE" id="PS50011">
    <property type="entry name" value="PROTEIN_KINASE_DOM"/>
    <property type="match status" value="2"/>
</dbReference>
<dbReference type="InterPro" id="IPR001245">
    <property type="entry name" value="Ser-Thr/Tyr_kinase_cat_dom"/>
</dbReference>
<evidence type="ECO:0000256" key="3">
    <source>
        <dbReference type="SAM" id="MobiDB-lite"/>
    </source>
</evidence>
<evidence type="ECO:0000313" key="6">
    <source>
        <dbReference type="Proteomes" id="UP000789759"/>
    </source>
</evidence>
<evidence type="ECO:0000256" key="1">
    <source>
        <dbReference type="ARBA" id="ARBA00022741"/>
    </source>
</evidence>
<dbReference type="InterPro" id="IPR036537">
    <property type="entry name" value="Adaptor_Cbl_N_dom_sf"/>
</dbReference>
<dbReference type="Gene3D" id="1.10.510.10">
    <property type="entry name" value="Transferase(Phosphotransferase) domain 1"/>
    <property type="match status" value="2"/>
</dbReference>
<dbReference type="EMBL" id="CAJVQA010007680">
    <property type="protein sequence ID" value="CAG8660231.1"/>
    <property type="molecule type" value="Genomic_DNA"/>
</dbReference>
<name>A0A9N9E4A5_9GLOM</name>
<dbReference type="InterPro" id="IPR051681">
    <property type="entry name" value="Ser/Thr_Kinases-Pseudokinases"/>
</dbReference>
<keyword evidence="2" id="KW-0067">ATP-binding</keyword>
<protein>
    <submittedName>
        <fullName evidence="5">21184_t:CDS:1</fullName>
    </submittedName>
</protein>
<dbReference type="AlphaFoldDB" id="A0A9N9E4A5"/>